<evidence type="ECO:0000256" key="1">
    <source>
        <dbReference type="ARBA" id="ARBA00005436"/>
    </source>
</evidence>
<accession>A0A7C8J9H7</accession>
<proteinExistence type="inferred from homology"/>
<dbReference type="Pfam" id="PF00428">
    <property type="entry name" value="Ribosomal_60s"/>
    <property type="match status" value="1"/>
</dbReference>
<protein>
    <recommendedName>
        <fullName evidence="8">60S acidic ribosomal protein P1</fullName>
    </recommendedName>
</protein>
<name>A0A7C8J9H7_ORBOL</name>
<keyword evidence="5" id="KW-0472">Membrane</keyword>
<dbReference type="AlphaFoldDB" id="A0A7C8J9H7"/>
<keyword evidence="2" id="KW-0689">Ribosomal protein</keyword>
<feature type="compositionally biased region" description="Acidic residues" evidence="4">
    <location>
        <begin position="94"/>
        <end position="116"/>
    </location>
</feature>
<organism evidence="6 7">
    <name type="scientific">Orbilia oligospora</name>
    <name type="common">Nematode-trapping fungus</name>
    <name type="synonym">Arthrobotrys oligospora</name>
    <dbReference type="NCBI Taxonomy" id="2813651"/>
    <lineage>
        <taxon>Eukaryota</taxon>
        <taxon>Fungi</taxon>
        <taxon>Dikarya</taxon>
        <taxon>Ascomycota</taxon>
        <taxon>Pezizomycotina</taxon>
        <taxon>Orbiliomycetes</taxon>
        <taxon>Orbiliales</taxon>
        <taxon>Orbiliaceae</taxon>
        <taxon>Orbilia</taxon>
    </lineage>
</organism>
<evidence type="ECO:0000256" key="2">
    <source>
        <dbReference type="ARBA" id="ARBA00022980"/>
    </source>
</evidence>
<dbReference type="CDD" id="cd05831">
    <property type="entry name" value="Ribosomal_P1"/>
    <property type="match status" value="1"/>
</dbReference>
<keyword evidence="5" id="KW-1133">Transmembrane helix</keyword>
<dbReference type="GO" id="GO:0005840">
    <property type="term" value="C:ribosome"/>
    <property type="evidence" value="ECO:0007669"/>
    <property type="project" value="UniProtKB-KW"/>
</dbReference>
<dbReference type="FunFam" id="1.10.10.1410:FF:000002">
    <property type="entry name" value="60S acidic ribosomal protein P2"/>
    <property type="match status" value="1"/>
</dbReference>
<comment type="caution">
    <text evidence="6">The sequence shown here is derived from an EMBL/GenBank/DDBJ whole genome shotgun (WGS) entry which is preliminary data.</text>
</comment>
<evidence type="ECO:0008006" key="8">
    <source>
        <dbReference type="Google" id="ProtNLM"/>
    </source>
</evidence>
<evidence type="ECO:0000256" key="5">
    <source>
        <dbReference type="SAM" id="Phobius"/>
    </source>
</evidence>
<keyword evidence="3" id="KW-0687">Ribonucleoprotein</keyword>
<dbReference type="EMBL" id="WIQW01000040">
    <property type="protein sequence ID" value="KAF3095465.1"/>
    <property type="molecule type" value="Genomic_DNA"/>
</dbReference>
<evidence type="ECO:0000256" key="4">
    <source>
        <dbReference type="SAM" id="MobiDB-lite"/>
    </source>
</evidence>
<gene>
    <name evidence="6" type="ORF">TWF102_007185</name>
</gene>
<evidence type="ECO:0000256" key="3">
    <source>
        <dbReference type="ARBA" id="ARBA00023274"/>
    </source>
</evidence>
<evidence type="ECO:0000313" key="7">
    <source>
        <dbReference type="Proteomes" id="UP000475325"/>
    </source>
</evidence>
<evidence type="ECO:0000313" key="6">
    <source>
        <dbReference type="EMBL" id="KAF3095465.1"/>
    </source>
</evidence>
<dbReference type="GO" id="GO:1990904">
    <property type="term" value="C:ribonucleoprotein complex"/>
    <property type="evidence" value="ECO:0007669"/>
    <property type="project" value="UniProtKB-KW"/>
</dbReference>
<reference evidence="6 7" key="1">
    <citation type="submission" date="2019-06" db="EMBL/GenBank/DDBJ databases">
        <authorList>
            <person name="Palmer J.M."/>
        </authorList>
    </citation>
    <scope>NUCLEOTIDE SEQUENCE [LARGE SCALE GENOMIC DNA]</scope>
    <source>
        <strain evidence="6 7">TWF102</strain>
    </source>
</reference>
<comment type="similarity">
    <text evidence="1">Belongs to the eukaryotic ribosomal protein P1/P2 family.</text>
</comment>
<feature type="region of interest" description="Disordered" evidence="4">
    <location>
        <begin position="69"/>
        <end position="138"/>
    </location>
</feature>
<keyword evidence="5" id="KW-0812">Transmembrane</keyword>
<feature type="transmembrane region" description="Helical" evidence="5">
    <location>
        <begin position="6"/>
        <end position="24"/>
    </location>
</feature>
<sequence>MDSLEAAVFYAALILIYGGVEITLENLRNLLDSANFELDTMWTTEFAKALKKQDANDVLRSVGAIESVDPIATNATSGPKGGESESQEDKVEEKQEEAEEEEEEEEGGEGEGEDMVLDSLDQCDPCWRNSSLDLYNTS</sequence>
<dbReference type="Gene3D" id="1.10.10.1410">
    <property type="match status" value="1"/>
</dbReference>
<feature type="compositionally biased region" description="Polar residues" evidence="4">
    <location>
        <begin position="128"/>
        <end position="138"/>
    </location>
</feature>
<dbReference type="InterPro" id="IPR038716">
    <property type="entry name" value="P1/P2_N_sf"/>
</dbReference>
<dbReference type="Proteomes" id="UP000475325">
    <property type="component" value="Unassembled WGS sequence"/>
</dbReference>